<accession>A0ABU2M6H9</accession>
<evidence type="ECO:0000313" key="3">
    <source>
        <dbReference type="EMBL" id="MDT0328194.1"/>
    </source>
</evidence>
<keyword evidence="4" id="KW-1185">Reference proteome</keyword>
<feature type="region of interest" description="Disordered" evidence="1">
    <location>
        <begin position="24"/>
        <end position="244"/>
    </location>
</feature>
<keyword evidence="2" id="KW-0732">Signal</keyword>
<dbReference type="EMBL" id="JAVREP010000003">
    <property type="protein sequence ID" value="MDT0328194.1"/>
    <property type="molecule type" value="Genomic_DNA"/>
</dbReference>
<reference evidence="4" key="1">
    <citation type="submission" date="2023-07" db="EMBL/GenBank/DDBJ databases">
        <title>30 novel species of actinomycetes from the DSMZ collection.</title>
        <authorList>
            <person name="Nouioui I."/>
        </authorList>
    </citation>
    <scope>NUCLEOTIDE SEQUENCE [LARGE SCALE GENOMIC DNA]</scope>
    <source>
        <strain evidence="4">DSM 44743</strain>
    </source>
</reference>
<dbReference type="RefSeq" id="WP_311510927.1">
    <property type="nucleotide sequence ID" value="NZ_JAVREP010000003.1"/>
</dbReference>
<feature type="compositionally biased region" description="Acidic residues" evidence="1">
    <location>
        <begin position="136"/>
        <end position="230"/>
    </location>
</feature>
<protein>
    <recommendedName>
        <fullName evidence="5">DUF4352 domain-containing protein</fullName>
    </recommendedName>
</protein>
<feature type="compositionally biased region" description="Basic and acidic residues" evidence="1">
    <location>
        <begin position="110"/>
        <end position="135"/>
    </location>
</feature>
<feature type="chain" id="PRO_5047494173" description="DUF4352 domain-containing protein" evidence="2">
    <location>
        <begin position="19"/>
        <end position="342"/>
    </location>
</feature>
<evidence type="ECO:0000256" key="1">
    <source>
        <dbReference type="SAM" id="MobiDB-lite"/>
    </source>
</evidence>
<evidence type="ECO:0008006" key="5">
    <source>
        <dbReference type="Google" id="ProtNLM"/>
    </source>
</evidence>
<feature type="compositionally biased region" description="Acidic residues" evidence="1">
    <location>
        <begin position="61"/>
        <end position="73"/>
    </location>
</feature>
<name>A0ABU2M6H9_9ACTN</name>
<gene>
    <name evidence="3" type="ORF">RM479_07185</name>
</gene>
<comment type="caution">
    <text evidence="3">The sequence shown here is derived from an EMBL/GenBank/DDBJ whole genome shotgun (WGS) entry which is preliminary data.</text>
</comment>
<sequence>MQTSALAAVAAVVLCATACVVVPVETTGGEGSPPAETTVPEDTPSEETGPGTEPARPPGQEDQEDQEGSDEGANEPGGPQTPLPYGQAVHLPLGGSHTFEDGFTVTMGAVERRTDDGGYRSTPEEPREPQEHEEPQDFEEEDEGDPTDEEPPFDGESPEEESSDGEPTDETSPEEEGSPEDEEPPTEEEHPEDGDGPVDGPDEEPSEGESEDGPPEDPAEEGSEEGEPSEEAPLPDPDEGAGFDPLHYFAWTVTAANGTDEPVHTGSVLETCASGAPLRESFPQLLGDVVNPPASLAPGQSGGWDTDCLIIEGDVPLQWTLEFRDEDGSSLYPPLVFSGEVP</sequence>
<proteinExistence type="predicted"/>
<feature type="signal peptide" evidence="2">
    <location>
        <begin position="1"/>
        <end position="18"/>
    </location>
</feature>
<evidence type="ECO:0000256" key="2">
    <source>
        <dbReference type="SAM" id="SignalP"/>
    </source>
</evidence>
<dbReference type="Proteomes" id="UP001183390">
    <property type="component" value="Unassembled WGS sequence"/>
</dbReference>
<organism evidence="3 4">
    <name type="scientific">Nocardiopsis lambiniae</name>
    <dbReference type="NCBI Taxonomy" id="3075539"/>
    <lineage>
        <taxon>Bacteria</taxon>
        <taxon>Bacillati</taxon>
        <taxon>Actinomycetota</taxon>
        <taxon>Actinomycetes</taxon>
        <taxon>Streptosporangiales</taxon>
        <taxon>Nocardiopsidaceae</taxon>
        <taxon>Nocardiopsis</taxon>
    </lineage>
</organism>
<evidence type="ECO:0000313" key="4">
    <source>
        <dbReference type="Proteomes" id="UP001183390"/>
    </source>
</evidence>